<keyword evidence="6" id="KW-1185">Reference proteome</keyword>
<dbReference type="PANTHER" id="PTHR47690:SF1">
    <property type="entry name" value="GLUCOKINASE"/>
    <property type="match status" value="1"/>
</dbReference>
<dbReference type="RefSeq" id="WP_378063893.1">
    <property type="nucleotide sequence ID" value="NZ_JBHSXS010000033.1"/>
</dbReference>
<feature type="compositionally biased region" description="Polar residues" evidence="4">
    <location>
        <begin position="150"/>
        <end position="163"/>
    </location>
</feature>
<dbReference type="Proteomes" id="UP001596380">
    <property type="component" value="Unassembled WGS sequence"/>
</dbReference>
<proteinExistence type="inferred from homology"/>
<feature type="compositionally biased region" description="Low complexity" evidence="4">
    <location>
        <begin position="164"/>
        <end position="181"/>
    </location>
</feature>
<protein>
    <submittedName>
        <fullName evidence="5">Glucokinase</fullName>
    </submittedName>
</protein>
<comment type="caution">
    <text evidence="5">The sequence shown here is derived from an EMBL/GenBank/DDBJ whole genome shotgun (WGS) entry which is preliminary data.</text>
</comment>
<dbReference type="InterPro" id="IPR003836">
    <property type="entry name" value="Glucokinase"/>
</dbReference>
<keyword evidence="1" id="KW-0808">Transferase</keyword>
<gene>
    <name evidence="5" type="ORF">ACFQKB_35255</name>
</gene>
<feature type="compositionally biased region" description="Low complexity" evidence="4">
    <location>
        <begin position="127"/>
        <end position="149"/>
    </location>
</feature>
<dbReference type="PANTHER" id="PTHR47690">
    <property type="entry name" value="GLUCOKINASE"/>
    <property type="match status" value="1"/>
</dbReference>
<dbReference type="Gene3D" id="3.40.367.20">
    <property type="match status" value="1"/>
</dbReference>
<reference evidence="6" key="1">
    <citation type="journal article" date="2019" name="Int. J. Syst. Evol. Microbiol.">
        <title>The Global Catalogue of Microorganisms (GCM) 10K type strain sequencing project: providing services to taxonomists for standard genome sequencing and annotation.</title>
        <authorList>
            <consortium name="The Broad Institute Genomics Platform"/>
            <consortium name="The Broad Institute Genome Sequencing Center for Infectious Disease"/>
            <person name="Wu L."/>
            <person name="Ma J."/>
        </authorList>
    </citation>
    <scope>NUCLEOTIDE SEQUENCE [LARGE SCALE GENOMIC DNA]</scope>
    <source>
        <strain evidence="6">JCM 3369</strain>
    </source>
</reference>
<evidence type="ECO:0000313" key="5">
    <source>
        <dbReference type="EMBL" id="MFC6885058.1"/>
    </source>
</evidence>
<dbReference type="Gene3D" id="3.30.420.40">
    <property type="match status" value="1"/>
</dbReference>
<sequence>MTWLVADVGGTNARFALIAGPGAAPERIGTLRTRDYPGLAEAAAAYLERHAPDVRLDAACLAVAGPVANGRFRLTNADWPPGTADQVRAHLGLPYVEILNDFEGLALALPHLTEDDVVRIGPPPSSTPQATSASGPLATTPVATAPLATGSETPDTSASGQRNPGTSAATPAGTGTGTWTSDTRGLHAPAPGSSASDASVSGAGTSTRDASGFGGRGFGTLAVLGPGTGLGVGGLLPVPGAGPGGGVRWMPIASEGGQVDVPAATEREIDVMRLLRAERGAATAEYLLSGDGLVRLHRYLSMIHGIAPEPRTAAEVCARRDDPVCAEAVEMFCALLGSLAGNVALTLGARGGVFLGGGILPRIADVLRASAFRDRFEAKPPVEEYLRAIPTALIVHPSPALTGAAAHLAQNLSANTVGGADTVEPPAMEHA</sequence>
<comment type="similarity">
    <text evidence="3">Belongs to the bacterial glucokinase family.</text>
</comment>
<evidence type="ECO:0000256" key="3">
    <source>
        <dbReference type="RuleBase" id="RU004046"/>
    </source>
</evidence>
<organism evidence="5 6">
    <name type="scientific">Actinomadura yumaensis</name>
    <dbReference type="NCBI Taxonomy" id="111807"/>
    <lineage>
        <taxon>Bacteria</taxon>
        <taxon>Bacillati</taxon>
        <taxon>Actinomycetota</taxon>
        <taxon>Actinomycetes</taxon>
        <taxon>Streptosporangiales</taxon>
        <taxon>Thermomonosporaceae</taxon>
        <taxon>Actinomadura</taxon>
    </lineage>
</organism>
<dbReference type="EMBL" id="JBHSXS010000033">
    <property type="protein sequence ID" value="MFC6885058.1"/>
    <property type="molecule type" value="Genomic_DNA"/>
</dbReference>
<feature type="region of interest" description="Disordered" evidence="4">
    <location>
        <begin position="118"/>
        <end position="214"/>
    </location>
</feature>
<evidence type="ECO:0000256" key="2">
    <source>
        <dbReference type="ARBA" id="ARBA00022777"/>
    </source>
</evidence>
<keyword evidence="2" id="KW-0418">Kinase</keyword>
<dbReference type="InterPro" id="IPR050201">
    <property type="entry name" value="Bacterial_glucokinase"/>
</dbReference>
<evidence type="ECO:0000256" key="4">
    <source>
        <dbReference type="SAM" id="MobiDB-lite"/>
    </source>
</evidence>
<dbReference type="InterPro" id="IPR043129">
    <property type="entry name" value="ATPase_NBD"/>
</dbReference>
<name>A0ABW2CVG4_9ACTN</name>
<evidence type="ECO:0000256" key="1">
    <source>
        <dbReference type="ARBA" id="ARBA00022679"/>
    </source>
</evidence>
<evidence type="ECO:0000313" key="6">
    <source>
        <dbReference type="Proteomes" id="UP001596380"/>
    </source>
</evidence>
<dbReference type="SUPFAM" id="SSF53067">
    <property type="entry name" value="Actin-like ATPase domain"/>
    <property type="match status" value="2"/>
</dbReference>
<feature type="compositionally biased region" description="Low complexity" evidence="4">
    <location>
        <begin position="188"/>
        <end position="207"/>
    </location>
</feature>
<dbReference type="CDD" id="cd24008">
    <property type="entry name" value="ASKHA_NBD_GLK"/>
    <property type="match status" value="1"/>
</dbReference>
<dbReference type="Pfam" id="PF02685">
    <property type="entry name" value="Glucokinase"/>
    <property type="match status" value="2"/>
</dbReference>
<accession>A0ABW2CVG4</accession>